<dbReference type="SUPFAM" id="SSF50475">
    <property type="entry name" value="FMN-binding split barrel"/>
    <property type="match status" value="1"/>
</dbReference>
<dbReference type="Gene3D" id="2.30.110.10">
    <property type="entry name" value="Electron Transport, Fmn-binding Protein, Chain A"/>
    <property type="match status" value="1"/>
</dbReference>
<feature type="domain" description="Pyridoxamine 5'-phosphate oxidase N-terminal" evidence="1">
    <location>
        <begin position="14"/>
        <end position="131"/>
    </location>
</feature>
<organism evidence="2 3">
    <name type="scientific">Halarcobacter ebronensis</name>
    <dbReference type="NCBI Taxonomy" id="1462615"/>
    <lineage>
        <taxon>Bacteria</taxon>
        <taxon>Pseudomonadati</taxon>
        <taxon>Campylobacterota</taxon>
        <taxon>Epsilonproteobacteria</taxon>
        <taxon>Campylobacterales</taxon>
        <taxon>Arcobacteraceae</taxon>
        <taxon>Halarcobacter</taxon>
    </lineage>
</organism>
<dbReference type="InterPro" id="IPR011576">
    <property type="entry name" value="Pyridox_Oxase_N"/>
</dbReference>
<protein>
    <submittedName>
        <fullName evidence="2">Pyridoxamine 5'-phosphate oxidase</fullName>
    </submittedName>
</protein>
<dbReference type="EMBL" id="PDKJ01000010">
    <property type="protein sequence ID" value="RXJ67104.1"/>
    <property type="molecule type" value="Genomic_DNA"/>
</dbReference>
<dbReference type="PANTHER" id="PTHR39336">
    <property type="entry name" value="PYRIDOXAMINE PHOSPHATE OXIDASE FAMILY PROTEIN (AFU_ORTHOLOGUE AFUA_6G11440)"/>
    <property type="match status" value="1"/>
</dbReference>
<dbReference type="Pfam" id="PF01243">
    <property type="entry name" value="PNPOx_N"/>
    <property type="match status" value="1"/>
</dbReference>
<proteinExistence type="predicted"/>
<dbReference type="PANTHER" id="PTHR39336:SF1">
    <property type="entry name" value="PYRIDOXAMINE PHOSPHATE OXIDASE FAMILY PROTEIN (AFU_ORTHOLOGUE AFUA_6G11440)"/>
    <property type="match status" value="1"/>
</dbReference>
<evidence type="ECO:0000259" key="1">
    <source>
        <dbReference type="Pfam" id="PF01243"/>
    </source>
</evidence>
<name>A0A4Q0YC28_9BACT</name>
<evidence type="ECO:0000313" key="2">
    <source>
        <dbReference type="EMBL" id="RXJ67104.1"/>
    </source>
</evidence>
<reference evidence="2 3" key="1">
    <citation type="submission" date="2017-10" db="EMBL/GenBank/DDBJ databases">
        <title>Genomics of the genus Arcobacter.</title>
        <authorList>
            <person name="Perez-Cataluna A."/>
            <person name="Figueras M.J."/>
        </authorList>
    </citation>
    <scope>NUCLEOTIDE SEQUENCE [LARGE SCALE GENOMIC DNA]</scope>
    <source>
        <strain evidence="2 3">CECT 8993</strain>
    </source>
</reference>
<dbReference type="RefSeq" id="WP_128982040.1">
    <property type="nucleotide sequence ID" value="NZ_PDKJ01000010.1"/>
</dbReference>
<accession>A0A4Q0YC28</accession>
<gene>
    <name evidence="2" type="ORF">CRV08_10960</name>
</gene>
<dbReference type="InterPro" id="IPR012349">
    <property type="entry name" value="Split_barrel_FMN-bd"/>
</dbReference>
<comment type="caution">
    <text evidence="2">The sequence shown here is derived from an EMBL/GenBank/DDBJ whole genome shotgun (WGS) entry which is preliminary data.</text>
</comment>
<evidence type="ECO:0000313" key="3">
    <source>
        <dbReference type="Proteomes" id="UP000290172"/>
    </source>
</evidence>
<dbReference type="Proteomes" id="UP000290172">
    <property type="component" value="Unassembled WGS sequence"/>
</dbReference>
<dbReference type="AlphaFoldDB" id="A0A4Q0YC28"/>
<sequence length="182" mass="21223">MAKLSDKLDKKDIDFIKGQKMFFVATAPKKGKINISPKGLDKTFKVIDDNTVLWLNYFGSGNETAAHLLEDERMTLMFCAFEGEPNILRLYCKAKAIQEKDKKWKKYISYFPDTNGARQVFKVKILKVNNSCGKGVPLYDFVDQREDLKKYYKKKSKEEQIEYMKKNNQKSFDGKPTKLFED</sequence>